<evidence type="ECO:0000313" key="1">
    <source>
        <dbReference type="EMBL" id="SPF43281.1"/>
    </source>
</evidence>
<reference evidence="2" key="1">
    <citation type="submission" date="2018-02" db="EMBL/GenBank/DDBJ databases">
        <authorList>
            <person name="Hausmann B."/>
        </authorList>
    </citation>
    <scope>NUCLEOTIDE SEQUENCE [LARGE SCALE GENOMIC DNA]</scope>
    <source>
        <strain evidence="2">Peat soil MAG SbF1</strain>
    </source>
</reference>
<dbReference type="EMBL" id="OMOF01000202">
    <property type="protein sequence ID" value="SPF43281.1"/>
    <property type="molecule type" value="Genomic_DNA"/>
</dbReference>
<name>A0A2U3KUF7_9FIRM</name>
<proteinExistence type="predicted"/>
<dbReference type="AlphaFoldDB" id="A0A2U3KUF7"/>
<organism evidence="1 2">
    <name type="scientific">Candidatus Desulfosporosinus infrequens</name>
    <dbReference type="NCBI Taxonomy" id="2043169"/>
    <lineage>
        <taxon>Bacteria</taxon>
        <taxon>Bacillati</taxon>
        <taxon>Bacillota</taxon>
        <taxon>Clostridia</taxon>
        <taxon>Eubacteriales</taxon>
        <taxon>Desulfitobacteriaceae</taxon>
        <taxon>Desulfosporosinus</taxon>
    </lineage>
</organism>
<gene>
    <name evidence="1" type="ORF">SBF1_2800001</name>
</gene>
<protein>
    <submittedName>
        <fullName evidence="1">Uncharacterized protein</fullName>
    </submittedName>
</protein>
<dbReference type="Proteomes" id="UP000238916">
    <property type="component" value="Unassembled WGS sequence"/>
</dbReference>
<evidence type="ECO:0000313" key="2">
    <source>
        <dbReference type="Proteomes" id="UP000238916"/>
    </source>
</evidence>
<sequence>MANIGVNEETIIINYLKATGLNRAFINFGEYQLRYKRLIF</sequence>
<accession>A0A2U3KUF7</accession>